<dbReference type="Gene3D" id="3.30.2310.20">
    <property type="entry name" value="RelE-like"/>
    <property type="match status" value="1"/>
</dbReference>
<accession>A0ABY7Y1J4</accession>
<reference evidence="1 2" key="1">
    <citation type="submission" date="2021-08" db="EMBL/GenBank/DDBJ databases">
        <title>Stenotrophomonas forensis sp. nov., isolated from contaminated viral transport media.</title>
        <authorList>
            <person name="Nguyen S.V."/>
            <person name="Edwards D."/>
            <person name="Scott S."/>
            <person name="Doss J."/>
            <person name="Merid S."/>
            <person name="Zelaya E."/>
            <person name="Maza C."/>
            <person name="Mann M."/>
            <person name="Hamilton B."/>
            <person name="Blackwell R."/>
            <person name="Tran A."/>
            <person name="Hauser J."/>
        </authorList>
    </citation>
    <scope>NUCLEOTIDE SEQUENCE [LARGE SCALE GENOMIC DNA]</scope>
    <source>
        <strain evidence="1 2">DFS-20110405</strain>
    </source>
</reference>
<dbReference type="PANTHER" id="PTHR40266:SF2">
    <property type="entry name" value="TOXIN HIGB-1"/>
    <property type="match status" value="1"/>
</dbReference>
<protein>
    <submittedName>
        <fullName evidence="1">Type II toxin-antitoxin system RelE/ParE family toxin</fullName>
    </submittedName>
</protein>
<dbReference type="InterPro" id="IPR035093">
    <property type="entry name" value="RelE/ParE_toxin_dom_sf"/>
</dbReference>
<name>A0ABY7Y1J4_9GAMM</name>
<keyword evidence="2" id="KW-1185">Reference proteome</keyword>
<dbReference type="Pfam" id="PF05015">
    <property type="entry name" value="HigB-like_toxin"/>
    <property type="match status" value="1"/>
</dbReference>
<dbReference type="Proteomes" id="UP001216828">
    <property type="component" value="Chromosome"/>
</dbReference>
<dbReference type="PANTHER" id="PTHR40266">
    <property type="entry name" value="TOXIN HIGB-1"/>
    <property type="match status" value="1"/>
</dbReference>
<gene>
    <name evidence="1" type="ORF">K5L94_00625</name>
</gene>
<dbReference type="SUPFAM" id="SSF143011">
    <property type="entry name" value="RelE-like"/>
    <property type="match status" value="1"/>
</dbReference>
<organism evidence="1 2">
    <name type="scientific">Stenotrophomonas forensis</name>
    <dbReference type="NCBI Taxonomy" id="2871169"/>
    <lineage>
        <taxon>Bacteria</taxon>
        <taxon>Pseudomonadati</taxon>
        <taxon>Pseudomonadota</taxon>
        <taxon>Gammaproteobacteria</taxon>
        <taxon>Lysobacterales</taxon>
        <taxon>Lysobacteraceae</taxon>
        <taxon>Stenotrophomonas</taxon>
        <taxon>Stenotrophomonas maltophilia group</taxon>
    </lineage>
</organism>
<evidence type="ECO:0000313" key="2">
    <source>
        <dbReference type="Proteomes" id="UP001216828"/>
    </source>
</evidence>
<proteinExistence type="predicted"/>
<evidence type="ECO:0000313" key="1">
    <source>
        <dbReference type="EMBL" id="WDM63838.1"/>
    </source>
</evidence>
<dbReference type="EMBL" id="CP082270">
    <property type="protein sequence ID" value="WDM63838.1"/>
    <property type="molecule type" value="Genomic_DNA"/>
</dbReference>
<dbReference type="InterPro" id="IPR007711">
    <property type="entry name" value="HigB-1"/>
</dbReference>
<sequence length="93" mass="10927">MPIQSFACKRTQALFDGHRVQRWRHIEAAALRKLAMLNVAADLRDLRLPPANRLESLHGDRRGQYSIRINDRFRLCFVWSREGPAEVEIVDYH</sequence>
<dbReference type="RefSeq" id="WP_014035516.1">
    <property type="nucleotide sequence ID" value="NZ_CP082270.1"/>
</dbReference>